<evidence type="ECO:0000313" key="3">
    <source>
        <dbReference type="EMBL" id="ERK00470.1"/>
    </source>
</evidence>
<dbReference type="STRING" id="1125725.HMPREF1325_1865"/>
<sequence>MNNWDADLPAPASENWRMAYGATRGENEKRLAYRASDTPAQTSYQAPKKAPVPFIYESMKLSAGLSVDTEEYPFFGLWSSTPLNEKPHGITVSGFLRGDNYIKNRNALVEALRVPATDDDPGYLSLPLWGRFPVIVVDWDIEESAKEAGQCKIQLTFTRAGCPVEKRWELTGELTKTIPEAAEAVKTAVTDTYEKRLRGNTADQVLVNSFNLIRQRLFTTVGRIQGSFRKLNEMTNAASRLSNLLAQGIRSPKTLAEALFASAGKIVTGISEIKNASDETAAFFRIKNNEKNALFYFFTEYKYSLPIEAVTVKQVMTKRETENLYRAAALYSAAQILPDVITQSYDKTANLFALYERLEQSVDGSDPAVYEAVNDLRIAVSKELAARQLSQELSITLNSAMPMLALTHYLGAAETVLRALNTIEDSFVLKGAVRYV</sequence>
<feature type="domain" description="DNA circulation N-terminal" evidence="1">
    <location>
        <begin position="52"/>
        <end position="132"/>
    </location>
</feature>
<protein>
    <submittedName>
        <fullName evidence="2">DNA circularisation protein N-terminal domain protein</fullName>
    </submittedName>
</protein>
<evidence type="ECO:0000313" key="4">
    <source>
        <dbReference type="Proteomes" id="UP000016412"/>
    </source>
</evidence>
<dbReference type="AlphaFoldDB" id="U2MFM6"/>
<keyword evidence="5" id="KW-1185">Reference proteome</keyword>
<evidence type="ECO:0000313" key="2">
    <source>
        <dbReference type="EMBL" id="ERF61942.1"/>
    </source>
</evidence>
<dbReference type="Proteomes" id="UP000016412">
    <property type="component" value="Unassembled WGS sequence"/>
</dbReference>
<dbReference type="EMBL" id="AVQI01000067">
    <property type="protein sequence ID" value="ERK00470.1"/>
    <property type="molecule type" value="Genomic_DNA"/>
</dbReference>
<dbReference type="Proteomes" id="UP000016646">
    <property type="component" value="Unassembled WGS sequence"/>
</dbReference>
<reference evidence="4 5" key="1">
    <citation type="submission" date="2013-08" db="EMBL/GenBank/DDBJ databases">
        <authorList>
            <person name="Durkin A.S."/>
            <person name="Haft D.R."/>
            <person name="McCorrison J."/>
            <person name="Torralba M."/>
            <person name="Gillis M."/>
            <person name="Haft D.H."/>
            <person name="Methe B."/>
            <person name="Sutton G."/>
            <person name="Nelson K.E."/>
        </authorList>
    </citation>
    <scope>NUCLEOTIDE SEQUENCE [LARGE SCALE GENOMIC DNA]</scope>
    <source>
        <strain evidence="3 5">ATCC 35536</strain>
        <strain evidence="2 4">VPI DR56BR1116</strain>
    </source>
</reference>
<name>U2MFM6_TRESO</name>
<dbReference type="eggNOG" id="COG4228">
    <property type="taxonomic scope" value="Bacteria"/>
</dbReference>
<dbReference type="OrthoDB" id="371378at2"/>
<proteinExistence type="predicted"/>
<evidence type="ECO:0000259" key="1">
    <source>
        <dbReference type="Pfam" id="PF07157"/>
    </source>
</evidence>
<organism evidence="2 4">
    <name type="scientific">Treponema socranskii subsp. socranskii VPI DR56BR1116 = ATCC 35536</name>
    <dbReference type="NCBI Taxonomy" id="1125725"/>
    <lineage>
        <taxon>Bacteria</taxon>
        <taxon>Pseudomonadati</taxon>
        <taxon>Spirochaetota</taxon>
        <taxon>Spirochaetia</taxon>
        <taxon>Spirochaetales</taxon>
        <taxon>Treponemataceae</taxon>
        <taxon>Treponema</taxon>
    </lineage>
</organism>
<comment type="caution">
    <text evidence="2">The sequence shown here is derived from an EMBL/GenBank/DDBJ whole genome shotgun (WGS) entry which is preliminary data.</text>
</comment>
<evidence type="ECO:0000313" key="5">
    <source>
        <dbReference type="Proteomes" id="UP000016646"/>
    </source>
</evidence>
<dbReference type="Pfam" id="PF07157">
    <property type="entry name" value="DNA_circ_N"/>
    <property type="match status" value="1"/>
</dbReference>
<dbReference type="RefSeq" id="WP_021329206.1">
    <property type="nucleotide sequence ID" value="NZ_AUZJ01000002.1"/>
</dbReference>
<dbReference type="PATRIC" id="fig|1125725.3.peg.122"/>
<gene>
    <name evidence="3" type="ORF">HMPREF0860_1031</name>
    <name evidence="2" type="ORF">HMPREF1325_1865</name>
</gene>
<dbReference type="InterPro" id="IPR009826">
    <property type="entry name" value="DNA_circ_N"/>
</dbReference>
<dbReference type="EMBL" id="AUZJ01000002">
    <property type="protein sequence ID" value="ERF61942.1"/>
    <property type="molecule type" value="Genomic_DNA"/>
</dbReference>
<accession>U2MFM6</accession>